<dbReference type="AlphaFoldDB" id="A0A7W3J1B9"/>
<organism evidence="5 6">
    <name type="scientific">Nocardioides ginsengisegetis</name>
    <dbReference type="NCBI Taxonomy" id="661491"/>
    <lineage>
        <taxon>Bacteria</taxon>
        <taxon>Bacillati</taxon>
        <taxon>Actinomycetota</taxon>
        <taxon>Actinomycetes</taxon>
        <taxon>Propionibacteriales</taxon>
        <taxon>Nocardioidaceae</taxon>
        <taxon>Nocardioides</taxon>
    </lineage>
</organism>
<dbReference type="GO" id="GO:0008483">
    <property type="term" value="F:transaminase activity"/>
    <property type="evidence" value="ECO:0007669"/>
    <property type="project" value="UniProtKB-KW"/>
</dbReference>
<dbReference type="Gene3D" id="3.90.1150.10">
    <property type="entry name" value="Aspartate Aminotransferase, domain 1"/>
    <property type="match status" value="1"/>
</dbReference>
<evidence type="ECO:0000256" key="3">
    <source>
        <dbReference type="ARBA" id="ARBA00022679"/>
    </source>
</evidence>
<dbReference type="SUPFAM" id="SSF53383">
    <property type="entry name" value="PLP-dependent transferases"/>
    <property type="match status" value="1"/>
</dbReference>
<dbReference type="InterPro" id="IPR004839">
    <property type="entry name" value="Aminotransferase_I/II_large"/>
</dbReference>
<dbReference type="InterPro" id="IPR015421">
    <property type="entry name" value="PyrdxlP-dep_Trfase_major"/>
</dbReference>
<keyword evidence="6" id="KW-1185">Reference proteome</keyword>
<dbReference type="InterPro" id="IPR019880">
    <property type="entry name" value="OxyQ"/>
</dbReference>
<dbReference type="Proteomes" id="UP000580910">
    <property type="component" value="Unassembled WGS sequence"/>
</dbReference>
<dbReference type="EMBL" id="JACGXA010000001">
    <property type="protein sequence ID" value="MBA8804483.1"/>
    <property type="molecule type" value="Genomic_DNA"/>
</dbReference>
<dbReference type="CDD" id="cd00609">
    <property type="entry name" value="AAT_like"/>
    <property type="match status" value="1"/>
</dbReference>
<keyword evidence="2" id="KW-0032">Aminotransferase</keyword>
<evidence type="ECO:0000313" key="5">
    <source>
        <dbReference type="EMBL" id="MBA8804483.1"/>
    </source>
</evidence>
<dbReference type="InterPro" id="IPR015422">
    <property type="entry name" value="PyrdxlP-dep_Trfase_small"/>
</dbReference>
<dbReference type="NCBIfam" id="TIGR03539">
    <property type="entry name" value="DapC_actino"/>
    <property type="match status" value="1"/>
</dbReference>
<evidence type="ECO:0000313" key="6">
    <source>
        <dbReference type="Proteomes" id="UP000580910"/>
    </source>
</evidence>
<reference evidence="5 6" key="1">
    <citation type="submission" date="2020-07" db="EMBL/GenBank/DDBJ databases">
        <title>Sequencing the genomes of 1000 actinobacteria strains.</title>
        <authorList>
            <person name="Klenk H.-P."/>
        </authorList>
    </citation>
    <scope>NUCLEOTIDE SEQUENCE [LARGE SCALE GENOMIC DNA]</scope>
    <source>
        <strain evidence="5 6">DSM 21349</strain>
    </source>
</reference>
<dbReference type="InterPro" id="IPR015424">
    <property type="entry name" value="PyrdxlP-dep_Trfase"/>
</dbReference>
<evidence type="ECO:0000256" key="2">
    <source>
        <dbReference type="ARBA" id="ARBA00022576"/>
    </source>
</evidence>
<keyword evidence="3" id="KW-0808">Transferase</keyword>
<evidence type="ECO:0000259" key="4">
    <source>
        <dbReference type="Pfam" id="PF00155"/>
    </source>
</evidence>
<evidence type="ECO:0000256" key="1">
    <source>
        <dbReference type="ARBA" id="ARBA00001933"/>
    </source>
</evidence>
<feature type="domain" description="Aminotransferase class I/classII large" evidence="4">
    <location>
        <begin position="31"/>
        <end position="364"/>
    </location>
</feature>
<dbReference type="Gene3D" id="3.40.640.10">
    <property type="entry name" value="Type I PLP-dependent aspartate aminotransferase-like (Major domain)"/>
    <property type="match status" value="1"/>
</dbReference>
<name>A0A7W3J1B9_9ACTN</name>
<gene>
    <name evidence="5" type="ORF">FB382_002774</name>
</gene>
<protein>
    <recommendedName>
        <fullName evidence="4">Aminotransferase class I/classII large domain-containing protein</fullName>
    </recommendedName>
</protein>
<comment type="caution">
    <text evidence="5">The sequence shown here is derived from an EMBL/GenBank/DDBJ whole genome shotgun (WGS) entry which is preliminary data.</text>
</comment>
<dbReference type="RefSeq" id="WP_182540033.1">
    <property type="nucleotide sequence ID" value="NZ_JACGXA010000001.1"/>
</dbReference>
<dbReference type="Pfam" id="PF00155">
    <property type="entry name" value="Aminotran_1_2"/>
    <property type="match status" value="1"/>
</dbReference>
<dbReference type="GO" id="GO:0030170">
    <property type="term" value="F:pyridoxal phosphate binding"/>
    <property type="evidence" value="ECO:0007669"/>
    <property type="project" value="InterPro"/>
</dbReference>
<sequence>MRPLVSTRLPDFPWDHLTSYAATARAHPDGIVDLSVGTPVDPTPAVVQDALRAAADSPGYPTTIGRVETRQACLDWLERSHGVTGLGLDAVLPVIGSKELIGSMAAHLGIGAGDLIAYPALAYPTYEVGAALCGARAVATDSLTSLGPETPALLWLNSPSNPTGRVLPVEHLKKVVDWCRERGTILVSDECYLECAWEASPVSVLHPSVSGGSAEGILSVHSLSKRSNLAGYRCAFVAGDPALVGELLAVRKNLGLQMPSPQQAAMIAALDDDAHVADQHARYAARRARLREALEHAGFRIDHSEASLYLWSTRDEDCWATVAWLAERGILAAPGSFYGVAGNRHVRIAFTATDERIDAAVARLAG</sequence>
<dbReference type="InterPro" id="IPR050881">
    <property type="entry name" value="LL-DAP_aminotransferase"/>
</dbReference>
<accession>A0A7W3J1B9</accession>
<dbReference type="PANTHER" id="PTHR42832">
    <property type="entry name" value="AMINO ACID AMINOTRANSFERASE"/>
    <property type="match status" value="1"/>
</dbReference>
<comment type="cofactor">
    <cofactor evidence="1">
        <name>pyridoxal 5'-phosphate</name>
        <dbReference type="ChEBI" id="CHEBI:597326"/>
    </cofactor>
</comment>
<proteinExistence type="predicted"/>
<dbReference type="PANTHER" id="PTHR42832:SF3">
    <property type="entry name" value="L-GLUTAMINE--4-(METHYLSULFANYL)-2-OXOBUTANOATE AMINOTRANSFERASE"/>
    <property type="match status" value="1"/>
</dbReference>